<gene>
    <name evidence="1" type="ORF">WQQ_42140</name>
</gene>
<accession>I7Z7J8</accession>
<dbReference type="AlphaFoldDB" id="I7Z7J8"/>
<organism evidence="1 2">
    <name type="scientific">Hydrocarboniphaga effusa AP103</name>
    <dbReference type="NCBI Taxonomy" id="1172194"/>
    <lineage>
        <taxon>Bacteria</taxon>
        <taxon>Pseudomonadati</taxon>
        <taxon>Pseudomonadota</taxon>
        <taxon>Gammaproteobacteria</taxon>
        <taxon>Nevskiales</taxon>
        <taxon>Nevskiaceae</taxon>
        <taxon>Hydrocarboniphaga</taxon>
    </lineage>
</organism>
<reference evidence="1 2" key="1">
    <citation type="journal article" date="2012" name="J. Bacteriol.">
        <title>Genome Sequence of n-Alkane-Degrading Hydrocarboniphaga effusa Strain AP103T (ATCC BAA-332T).</title>
        <authorList>
            <person name="Chang H.K."/>
            <person name="Zylstra G.J."/>
            <person name="Chae J.C."/>
        </authorList>
    </citation>
    <scope>NUCLEOTIDE SEQUENCE [LARGE SCALE GENOMIC DNA]</scope>
    <source>
        <strain evidence="1 2">AP103</strain>
    </source>
</reference>
<name>I7Z7J8_9GAMM</name>
<sequence>MYGIDVSDQILANELSEALWAEQSERLIAAALRRRGH</sequence>
<evidence type="ECO:0000313" key="2">
    <source>
        <dbReference type="Proteomes" id="UP000003704"/>
    </source>
</evidence>
<comment type="caution">
    <text evidence="1">The sequence shown here is derived from an EMBL/GenBank/DDBJ whole genome shotgun (WGS) entry which is preliminary data.</text>
</comment>
<protein>
    <submittedName>
        <fullName evidence="1">Uncharacterized protein</fullName>
    </submittedName>
</protein>
<keyword evidence="2" id="KW-1185">Reference proteome</keyword>
<evidence type="ECO:0000313" key="1">
    <source>
        <dbReference type="EMBL" id="EIT67779.1"/>
    </source>
</evidence>
<dbReference type="Proteomes" id="UP000003704">
    <property type="component" value="Unassembled WGS sequence"/>
</dbReference>
<dbReference type="STRING" id="1172194.WQQ_42140"/>
<dbReference type="EMBL" id="AKGD01000004">
    <property type="protein sequence ID" value="EIT67779.1"/>
    <property type="molecule type" value="Genomic_DNA"/>
</dbReference>
<proteinExistence type="predicted"/>